<comment type="caution">
    <text evidence="7">The sequence shown here is derived from an EMBL/GenBank/DDBJ whole genome shotgun (WGS) entry which is preliminary data.</text>
</comment>
<dbReference type="InterPro" id="IPR013556">
    <property type="entry name" value="Flag_M-ring_C"/>
</dbReference>
<dbReference type="GO" id="GO:0016020">
    <property type="term" value="C:membrane"/>
    <property type="evidence" value="ECO:0007669"/>
    <property type="project" value="UniProtKB-SubCell"/>
</dbReference>
<keyword evidence="2 4" id="KW-0472">Membrane</keyword>
<keyword evidence="4" id="KW-0812">Transmembrane</keyword>
<dbReference type="RefSeq" id="WP_154495084.1">
    <property type="nucleotide sequence ID" value="NZ_VUMU01000002.1"/>
</dbReference>
<proteinExistence type="predicted"/>
<organism evidence="7 8">
    <name type="scientific">Waltera intestinalis</name>
    <dbReference type="NCBI Taxonomy" id="2606635"/>
    <lineage>
        <taxon>Bacteria</taxon>
        <taxon>Bacillati</taxon>
        <taxon>Bacillota</taxon>
        <taxon>Clostridia</taxon>
        <taxon>Lachnospirales</taxon>
        <taxon>Lachnospiraceae</taxon>
        <taxon>Waltera</taxon>
    </lineage>
</organism>
<dbReference type="InterPro" id="IPR045851">
    <property type="entry name" value="AMP-bd_C_sf"/>
</dbReference>
<feature type="domain" description="Flagellar M-ring N-terminal" evidence="5">
    <location>
        <begin position="46"/>
        <end position="218"/>
    </location>
</feature>
<evidence type="ECO:0000313" key="8">
    <source>
        <dbReference type="Proteomes" id="UP000476055"/>
    </source>
</evidence>
<name>A0A6L5YHC5_9FIRM</name>
<gene>
    <name evidence="7" type="ORF">FYJ59_02170</name>
</gene>
<keyword evidence="7" id="KW-0282">Flagellum</keyword>
<keyword evidence="4" id="KW-1133">Transmembrane helix</keyword>
<feature type="domain" description="Flagellar M-ring C-terminal" evidence="6">
    <location>
        <begin position="260"/>
        <end position="423"/>
    </location>
</feature>
<protein>
    <submittedName>
        <fullName evidence="7">Flagellar M-ring protein FliF</fullName>
    </submittedName>
</protein>
<feature type="region of interest" description="Disordered" evidence="3">
    <location>
        <begin position="296"/>
        <end position="355"/>
    </location>
</feature>
<comment type="subcellular location">
    <subcellularLocation>
        <location evidence="1">Membrane</location>
    </subcellularLocation>
</comment>
<dbReference type="Pfam" id="PF08345">
    <property type="entry name" value="YscJ_FliF_C"/>
    <property type="match status" value="1"/>
</dbReference>
<dbReference type="PANTHER" id="PTHR30046">
    <property type="entry name" value="FLAGELLAR M-RING PROTEIN"/>
    <property type="match status" value="1"/>
</dbReference>
<dbReference type="Pfam" id="PF01514">
    <property type="entry name" value="YscJ_FliF"/>
    <property type="match status" value="1"/>
</dbReference>
<dbReference type="PANTHER" id="PTHR30046:SF0">
    <property type="entry name" value="FLAGELLAR M-RING PROTEIN"/>
    <property type="match status" value="1"/>
</dbReference>
<dbReference type="Gene3D" id="3.30.300.30">
    <property type="match status" value="1"/>
</dbReference>
<accession>A0A6L5YHC5</accession>
<dbReference type="InterPro" id="IPR043427">
    <property type="entry name" value="YscJ/FliF"/>
</dbReference>
<dbReference type="InterPro" id="IPR006182">
    <property type="entry name" value="FliF_N_dom"/>
</dbReference>
<dbReference type="AlphaFoldDB" id="A0A6L5YHC5"/>
<dbReference type="Proteomes" id="UP000476055">
    <property type="component" value="Unassembled WGS sequence"/>
</dbReference>
<evidence type="ECO:0000256" key="1">
    <source>
        <dbReference type="ARBA" id="ARBA00004370"/>
    </source>
</evidence>
<evidence type="ECO:0000256" key="3">
    <source>
        <dbReference type="SAM" id="MobiDB-lite"/>
    </source>
</evidence>
<reference evidence="7 8" key="1">
    <citation type="submission" date="2019-08" db="EMBL/GenBank/DDBJ databases">
        <title>In-depth cultivation of the pig gut microbiome towards novel bacterial diversity and tailored functional studies.</title>
        <authorList>
            <person name="Wylensek D."/>
            <person name="Hitch T.C.A."/>
            <person name="Clavel T."/>
        </authorList>
    </citation>
    <scope>NUCLEOTIDE SEQUENCE [LARGE SCALE GENOMIC DNA]</scope>
    <source>
        <strain evidence="7 8">WCA3-601-WT-6H</strain>
    </source>
</reference>
<feature type="transmembrane region" description="Helical" evidence="4">
    <location>
        <begin position="448"/>
        <end position="466"/>
    </location>
</feature>
<feature type="compositionally biased region" description="Low complexity" evidence="3">
    <location>
        <begin position="311"/>
        <end position="337"/>
    </location>
</feature>
<evidence type="ECO:0000259" key="5">
    <source>
        <dbReference type="Pfam" id="PF01514"/>
    </source>
</evidence>
<keyword evidence="8" id="KW-1185">Reference proteome</keyword>
<keyword evidence="7" id="KW-0969">Cilium</keyword>
<keyword evidence="7" id="KW-0966">Cell projection</keyword>
<evidence type="ECO:0000256" key="4">
    <source>
        <dbReference type="SAM" id="Phobius"/>
    </source>
</evidence>
<evidence type="ECO:0000313" key="7">
    <source>
        <dbReference type="EMBL" id="MST57062.1"/>
    </source>
</evidence>
<evidence type="ECO:0000259" key="6">
    <source>
        <dbReference type="Pfam" id="PF08345"/>
    </source>
</evidence>
<sequence length="534" mass="58642">MADKLKEIPAKILEWWNKFTTRQKSIIIGAAAVVIFAFAIIMYVMSKPQYVRLVTCETTAQASEIIDTLDSAGIAHRESNDGLKIDVESSQQSAANLALGSAGYVPDALNLNDYLGNSMSTTATDKERLYNSYLEQYITQTIEAQSAVKSAKVHLSFPKDNGTLAAQNEEASAFIQLELDGTFTSANAAALAKCVATWLRNDTTANITIMDTDSNLLFAGGDDYTSAGIANSMQELQNQAESMIANQVKKVLLGTKQYNDAAVTSHLSMDFSDYKETVKEYYANSGRDEGMLSHEETYESENTNDGGGVPGTTSNGESGNTTYVSPDSNNSSSSTSETSRDYLPNESITDKVTPAGGINYTNSSISIAAITYKEIHYEDVKRQGLLDGTTWDEYKTQNSADTKLDVDSDMYSLVANATGISESNITIIAYESPIFYDKESTPVSWQNVLSVVMLILILGLLVFVVLHSMRTRQTVQQEEEVSVENMLQSTPETELEDIDVESKSETRKMIEKFVDENPESAAALLRNWLNEDWN</sequence>
<evidence type="ECO:0000256" key="2">
    <source>
        <dbReference type="ARBA" id="ARBA00023136"/>
    </source>
</evidence>
<feature type="transmembrane region" description="Helical" evidence="4">
    <location>
        <begin position="26"/>
        <end position="45"/>
    </location>
</feature>
<dbReference type="EMBL" id="VUMU01000002">
    <property type="protein sequence ID" value="MST57062.1"/>
    <property type="molecule type" value="Genomic_DNA"/>
</dbReference>